<dbReference type="AlphaFoldDB" id="A0A9Q3HSP1"/>
<dbReference type="SUPFAM" id="SSF53098">
    <property type="entry name" value="Ribonuclease H-like"/>
    <property type="match status" value="1"/>
</dbReference>
<gene>
    <name evidence="1" type="ORF">O181_056161</name>
</gene>
<dbReference type="InterPro" id="IPR036397">
    <property type="entry name" value="RNaseH_sf"/>
</dbReference>
<accession>A0A9Q3HSP1</accession>
<evidence type="ECO:0000313" key="2">
    <source>
        <dbReference type="Proteomes" id="UP000765509"/>
    </source>
</evidence>
<reference evidence="1" key="1">
    <citation type="submission" date="2021-03" db="EMBL/GenBank/DDBJ databases">
        <title>Draft genome sequence of rust myrtle Austropuccinia psidii MF-1, a brazilian biotype.</title>
        <authorList>
            <person name="Quecine M.C."/>
            <person name="Pachon D.M.R."/>
            <person name="Bonatelli M.L."/>
            <person name="Correr F.H."/>
            <person name="Franceschini L.M."/>
            <person name="Leite T.F."/>
            <person name="Margarido G.R.A."/>
            <person name="Almeida C.A."/>
            <person name="Ferrarezi J.A."/>
            <person name="Labate C.A."/>
        </authorList>
    </citation>
    <scope>NUCLEOTIDE SEQUENCE</scope>
    <source>
        <strain evidence="1">MF-1</strain>
    </source>
</reference>
<dbReference type="EMBL" id="AVOT02025261">
    <property type="protein sequence ID" value="MBW0516446.1"/>
    <property type="molecule type" value="Genomic_DNA"/>
</dbReference>
<sequence length="145" mass="17129">MVAILEKRDYWIWPHLGQMSKRKQNNRRKFGLVIHIQQPKLPLEVVHIDWVPALPSIGRISYDYILVMVDRIFLLLHEDGISMDVDILSCNNVISHTSLFKNIISERDSKYKSEIWTDCHRFFGTKLSFSKEYPHQTDGIKEKMT</sequence>
<dbReference type="InterPro" id="IPR012337">
    <property type="entry name" value="RNaseH-like_sf"/>
</dbReference>
<dbReference type="GO" id="GO:0003676">
    <property type="term" value="F:nucleic acid binding"/>
    <property type="evidence" value="ECO:0007669"/>
    <property type="project" value="InterPro"/>
</dbReference>
<dbReference type="Gene3D" id="3.30.420.10">
    <property type="entry name" value="Ribonuclease H-like superfamily/Ribonuclease H"/>
    <property type="match status" value="1"/>
</dbReference>
<evidence type="ECO:0000313" key="1">
    <source>
        <dbReference type="EMBL" id="MBW0516446.1"/>
    </source>
</evidence>
<dbReference type="Proteomes" id="UP000765509">
    <property type="component" value="Unassembled WGS sequence"/>
</dbReference>
<comment type="caution">
    <text evidence="1">The sequence shown here is derived from an EMBL/GenBank/DDBJ whole genome shotgun (WGS) entry which is preliminary data.</text>
</comment>
<organism evidence="1 2">
    <name type="scientific">Austropuccinia psidii MF-1</name>
    <dbReference type="NCBI Taxonomy" id="1389203"/>
    <lineage>
        <taxon>Eukaryota</taxon>
        <taxon>Fungi</taxon>
        <taxon>Dikarya</taxon>
        <taxon>Basidiomycota</taxon>
        <taxon>Pucciniomycotina</taxon>
        <taxon>Pucciniomycetes</taxon>
        <taxon>Pucciniales</taxon>
        <taxon>Sphaerophragmiaceae</taxon>
        <taxon>Austropuccinia</taxon>
    </lineage>
</organism>
<keyword evidence="2" id="KW-1185">Reference proteome</keyword>
<proteinExistence type="predicted"/>
<protein>
    <submittedName>
        <fullName evidence="1">Uncharacterized protein</fullName>
    </submittedName>
</protein>
<name>A0A9Q3HSP1_9BASI</name>